<feature type="transmembrane region" description="Helical" evidence="1">
    <location>
        <begin position="137"/>
        <end position="156"/>
    </location>
</feature>
<name>A0A0A1Z9Y0_PROMR</name>
<dbReference type="OrthoDB" id="555086at2"/>
<feature type="transmembrane region" description="Helical" evidence="1">
    <location>
        <begin position="43"/>
        <end position="62"/>
    </location>
</feature>
<evidence type="ECO:0000313" key="3">
    <source>
        <dbReference type="Proteomes" id="UP000030598"/>
    </source>
</evidence>
<dbReference type="InterPro" id="IPR052776">
    <property type="entry name" value="Chloro_ReproSupport/MetalTrans"/>
</dbReference>
<dbReference type="STRING" id="59925.EU91_1462"/>
<reference evidence="3" key="1">
    <citation type="journal article" date="2014" name="Sci. Data">
        <title>Genomes of diverse isolates of the marine cyanobacterium Prochlorococcus.</title>
        <authorList>
            <person name="Biller S."/>
            <person name="Berube P."/>
            <person name="Thompson J."/>
            <person name="Kelly L."/>
            <person name="Roggensack S."/>
            <person name="Awad L."/>
            <person name="Roache-Johnson K."/>
            <person name="Ding H."/>
            <person name="Giovannoni S.J."/>
            <person name="Moore L.R."/>
            <person name="Chisholm S.W."/>
        </authorList>
    </citation>
    <scope>NUCLEOTIDE SEQUENCE [LARGE SCALE GENOMIC DNA]</scope>
    <source>
        <strain evidence="3">GP2</strain>
    </source>
</reference>
<dbReference type="RefSeq" id="WP_032524884.1">
    <property type="nucleotide sequence ID" value="NZ_CP138934.1"/>
</dbReference>
<protein>
    <submittedName>
        <fullName evidence="2">Nickel transporter UreH</fullName>
    </submittedName>
</protein>
<proteinExistence type="predicted"/>
<keyword evidence="1" id="KW-0812">Transmembrane</keyword>
<feature type="transmembrane region" description="Helical" evidence="1">
    <location>
        <begin position="163"/>
        <end position="188"/>
    </location>
</feature>
<sequence length="223" mass="24003">MQAVILTGIVAGFVHVVSGADHLIAMAPAAINNPQKALKNSFSWGLGHSSGVLLLAFLAIFIKDIAQLNKISNIAEFLVGISLLIVGVFAVKNSFQLSIHSHSHKHENGIAHRHFHFHVKEQKNNNKHSHALTGLGLLHGVAGGSHFLAVLPALALPLTSACLYLISYMIGSLICMNLFTCLISFTTFKSSQKFIKRLIAVAGGLSFSLGLFWIQKSASVFLN</sequence>
<accession>A0A0A1Z9Y0</accession>
<dbReference type="PANTHER" id="PTHR33876:SF4">
    <property type="entry name" value="CHLOROPLAST PROTEIN FOR GROWTH AND FERTILITY 2"/>
    <property type="match status" value="1"/>
</dbReference>
<evidence type="ECO:0000313" key="2">
    <source>
        <dbReference type="EMBL" id="KGF85361.1"/>
    </source>
</evidence>
<dbReference type="AlphaFoldDB" id="A0A0A1Z9Y0"/>
<dbReference type="PANTHER" id="PTHR33876">
    <property type="entry name" value="UNNAMED PRODUCT"/>
    <property type="match status" value="1"/>
</dbReference>
<evidence type="ECO:0000256" key="1">
    <source>
        <dbReference type="SAM" id="Phobius"/>
    </source>
</evidence>
<keyword evidence="1" id="KW-1133">Transmembrane helix</keyword>
<keyword evidence="1" id="KW-0472">Membrane</keyword>
<feature type="transmembrane region" description="Helical" evidence="1">
    <location>
        <begin position="74"/>
        <end position="91"/>
    </location>
</feature>
<organism evidence="2 3">
    <name type="scientific">Prochlorococcus marinus str. GP2</name>
    <dbReference type="NCBI Taxonomy" id="59925"/>
    <lineage>
        <taxon>Bacteria</taxon>
        <taxon>Bacillati</taxon>
        <taxon>Cyanobacteriota</taxon>
        <taxon>Cyanophyceae</taxon>
        <taxon>Synechococcales</taxon>
        <taxon>Prochlorococcaceae</taxon>
        <taxon>Prochlorococcus</taxon>
    </lineage>
</organism>
<dbReference type="Proteomes" id="UP000030598">
    <property type="component" value="Unassembled WGS sequence"/>
</dbReference>
<comment type="caution">
    <text evidence="2">The sequence shown here is derived from an EMBL/GenBank/DDBJ whole genome shotgun (WGS) entry which is preliminary data.</text>
</comment>
<dbReference type="eggNOG" id="COG2215">
    <property type="taxonomic scope" value="Bacteria"/>
</dbReference>
<gene>
    <name evidence="2" type="ORF">EU91_1462</name>
</gene>
<dbReference type="EMBL" id="JNAH01000008">
    <property type="protein sequence ID" value="KGF85361.1"/>
    <property type="molecule type" value="Genomic_DNA"/>
</dbReference>
<feature type="transmembrane region" description="Helical" evidence="1">
    <location>
        <begin position="194"/>
        <end position="214"/>
    </location>
</feature>